<organism evidence="4 5">
    <name type="scientific">Sporisorium graminicola</name>
    <dbReference type="NCBI Taxonomy" id="280036"/>
    <lineage>
        <taxon>Eukaryota</taxon>
        <taxon>Fungi</taxon>
        <taxon>Dikarya</taxon>
        <taxon>Basidiomycota</taxon>
        <taxon>Ustilaginomycotina</taxon>
        <taxon>Ustilaginomycetes</taxon>
        <taxon>Ustilaginales</taxon>
        <taxon>Ustilaginaceae</taxon>
        <taxon>Sporisorium</taxon>
    </lineage>
</organism>
<dbReference type="OrthoDB" id="623670at2759"/>
<gene>
    <name evidence="4" type="ORF">EX895_005633</name>
</gene>
<keyword evidence="1 3" id="KW-0732">Signal</keyword>
<dbReference type="KEGG" id="sgra:EX895_005633"/>
<dbReference type="InterPro" id="IPR036908">
    <property type="entry name" value="RlpA-like_sf"/>
</dbReference>
<sequence length="236" mass="25567">MRIITLALCSSLVIAAASAHISTLNAASSSSGSALLARSEAVASSARVSSLGLQKRAETEDVVVDEVDEGDDDSDYEDEEEEVVEEVDVLEARAKKHKKAHHRSAKHSGGRRTHKKHHHKKPKRPSHPSHKKEKTHKAYTTGTFQGKGTFFDPDQGACGEWNTGADKIVALSSDIYQGGAHCFERVNICHAGKCVKAKVADLCPGCKHTSLDMSPSLFRELASPDLGVIDIQWSFV</sequence>
<protein>
    <submittedName>
        <fullName evidence="4">Uncharacterized protein</fullName>
    </submittedName>
</protein>
<dbReference type="AlphaFoldDB" id="A0A4U7KMH4"/>
<evidence type="ECO:0000256" key="2">
    <source>
        <dbReference type="SAM" id="MobiDB-lite"/>
    </source>
</evidence>
<dbReference type="Gene3D" id="2.40.40.10">
    <property type="entry name" value="RlpA-like domain"/>
    <property type="match status" value="1"/>
</dbReference>
<feature type="compositionally biased region" description="Acidic residues" evidence="2">
    <location>
        <begin position="60"/>
        <end position="89"/>
    </location>
</feature>
<keyword evidence="5" id="KW-1185">Reference proteome</keyword>
<evidence type="ECO:0000256" key="3">
    <source>
        <dbReference type="SAM" id="SignalP"/>
    </source>
</evidence>
<dbReference type="RefSeq" id="XP_029737456.1">
    <property type="nucleotide sequence ID" value="XM_029886225.1"/>
</dbReference>
<accession>A0A4U7KMH4</accession>
<feature type="chain" id="PRO_5020501118" evidence="3">
    <location>
        <begin position="20"/>
        <end position="236"/>
    </location>
</feature>
<reference evidence="4 5" key="1">
    <citation type="submission" date="2019-05" db="EMBL/GenBank/DDBJ databases">
        <title>Sporisorium graminicola CBS 10092 draft sequencing and annotation.</title>
        <authorList>
            <person name="Solano-Gonzalez S."/>
            <person name="Caddick M.X."/>
            <person name="Darby A."/>
        </authorList>
    </citation>
    <scope>NUCLEOTIDE SEQUENCE [LARGE SCALE GENOMIC DNA]</scope>
    <source>
        <strain evidence="4 5">CBS 10092</strain>
    </source>
</reference>
<dbReference type="CDD" id="cd22191">
    <property type="entry name" value="DPBB_RlpA_EXP_N-like"/>
    <property type="match status" value="1"/>
</dbReference>
<feature type="compositionally biased region" description="Basic residues" evidence="2">
    <location>
        <begin position="94"/>
        <end position="137"/>
    </location>
</feature>
<evidence type="ECO:0000256" key="1">
    <source>
        <dbReference type="ARBA" id="ARBA00022729"/>
    </source>
</evidence>
<feature type="region of interest" description="Disordered" evidence="2">
    <location>
        <begin position="46"/>
        <end position="147"/>
    </location>
</feature>
<dbReference type="InterPro" id="IPR051477">
    <property type="entry name" value="Expansin_CellWall"/>
</dbReference>
<dbReference type="PANTHER" id="PTHR31836">
    <property type="match status" value="1"/>
</dbReference>
<feature type="signal peptide" evidence="3">
    <location>
        <begin position="1"/>
        <end position="19"/>
    </location>
</feature>
<dbReference type="GeneID" id="40728528"/>
<comment type="caution">
    <text evidence="4">The sequence shown here is derived from an EMBL/GenBank/DDBJ whole genome shotgun (WGS) entry which is preliminary data.</text>
</comment>
<name>A0A4U7KMH4_9BASI</name>
<evidence type="ECO:0000313" key="4">
    <source>
        <dbReference type="EMBL" id="TKY85471.1"/>
    </source>
</evidence>
<dbReference type="Proteomes" id="UP000306050">
    <property type="component" value="Chromosome SGRAM_7"/>
</dbReference>
<proteinExistence type="predicted"/>
<dbReference type="SUPFAM" id="SSF50685">
    <property type="entry name" value="Barwin-like endoglucanases"/>
    <property type="match status" value="1"/>
</dbReference>
<dbReference type="PANTHER" id="PTHR31836:SF25">
    <property type="entry name" value="RLPA-LIKE PROTEIN DOUBLE-PSI BETA-BARREL DOMAIN-CONTAINING PROTEIN"/>
    <property type="match status" value="1"/>
</dbReference>
<evidence type="ECO:0000313" key="5">
    <source>
        <dbReference type="Proteomes" id="UP000306050"/>
    </source>
</evidence>
<dbReference type="EMBL" id="SRRM01000020">
    <property type="protein sequence ID" value="TKY85471.1"/>
    <property type="molecule type" value="Genomic_DNA"/>
</dbReference>